<sequence length="560" mass="60742">MVGVLLPVPAYGQVSTPTLGVPTREELEGVRNKPLDEAPKLSIEGGIERAPCPLADPQFADVKVSISHVIFNNLKGATEAELAPASRPFAGQSQPVSVICEIRDAAATILRNKGYLAAVQVPTQRIENGEVRLEVLYARVTAIRARGETRGAERKLQEYLGRIAEDEIFDRYKAERYLLLARDLPGYNVQLTLKPAGTVPGELVGEVTVLRRPYALDLTVQNYAARATGRWGGQLRAQAYGLTGLGDATYVSLYSTADFKEQQILQVGHEFRPGSEGLTIAGQFTYAWTKPDLGAAAGAQLKARTLFAGLSARYPIKRTQGSNLWLGAGFDYIDQDVELIAPLSRDHLRVAWLRADIDGVDLRSRRPGWRYGGTFEVRQGLNVFGASPTAISSSRIDGDPTATLVRAAGEAEVALGKNLSFSLAPRGQYAFDPLLSFEEFTAGNYTVGRGFDPGVILGDSGVGVSAEVRGPRLPFSLAGNADIRLQPYVFGDAAWVWNKDVSGSQRLTSAGGGVRAELGDRFRLDATLAVPLERAGFQTKRGDPRFLLTLTTRLLPWRNN</sequence>
<reference evidence="7" key="1">
    <citation type="journal article" date="2019" name="Int. J. Syst. Evol. Microbiol.">
        <title>The Global Catalogue of Microorganisms (GCM) 10K type strain sequencing project: providing services to taxonomists for standard genome sequencing and annotation.</title>
        <authorList>
            <consortium name="The Broad Institute Genomics Platform"/>
            <consortium name="The Broad Institute Genome Sequencing Center for Infectious Disease"/>
            <person name="Wu L."/>
            <person name="Ma J."/>
        </authorList>
    </citation>
    <scope>NUCLEOTIDE SEQUENCE [LARGE SCALE GENOMIC DNA]</scope>
    <source>
        <strain evidence="7">CGMCC 1.12989</strain>
    </source>
</reference>
<evidence type="ECO:0000259" key="4">
    <source>
        <dbReference type="Pfam" id="PF03865"/>
    </source>
</evidence>
<dbReference type="PANTHER" id="PTHR34597:SF6">
    <property type="entry name" value="BLR6126 PROTEIN"/>
    <property type="match status" value="1"/>
</dbReference>
<evidence type="ECO:0000313" key="7">
    <source>
        <dbReference type="Proteomes" id="UP001595828"/>
    </source>
</evidence>
<dbReference type="EMBL" id="JBHSDR010000006">
    <property type="protein sequence ID" value="MFC4295344.1"/>
    <property type="molecule type" value="Genomic_DNA"/>
</dbReference>
<accession>A0ABV8RPZ7</accession>
<keyword evidence="1" id="KW-1134">Transmembrane beta strand</keyword>
<evidence type="ECO:0000256" key="2">
    <source>
        <dbReference type="ARBA" id="ARBA00022692"/>
    </source>
</evidence>
<name>A0ABV8RPZ7_9SPHN</name>
<dbReference type="InterPro" id="IPR051544">
    <property type="entry name" value="TPS_OM_transporter"/>
</dbReference>
<feature type="domain" description="Haemolysin activator HlyB C-terminal" evidence="4">
    <location>
        <begin position="211"/>
        <end position="515"/>
    </location>
</feature>
<keyword evidence="3" id="KW-0998">Cell outer membrane</keyword>
<keyword evidence="7" id="KW-1185">Reference proteome</keyword>
<feature type="domain" description="Polypeptide-transport-associated ShlB-type" evidence="5">
    <location>
        <begin position="66"/>
        <end position="136"/>
    </location>
</feature>
<dbReference type="RefSeq" id="WP_379538823.1">
    <property type="nucleotide sequence ID" value="NZ_JBHSDR010000006.1"/>
</dbReference>
<evidence type="ECO:0000256" key="3">
    <source>
        <dbReference type="ARBA" id="ARBA00023237"/>
    </source>
</evidence>
<dbReference type="PANTHER" id="PTHR34597">
    <property type="entry name" value="SLR1661 PROTEIN"/>
    <property type="match status" value="1"/>
</dbReference>
<dbReference type="InterPro" id="IPR013686">
    <property type="entry name" value="Polypept-transport_assoc_ShlB"/>
</dbReference>
<proteinExistence type="predicted"/>
<dbReference type="Pfam" id="PF08479">
    <property type="entry name" value="POTRA_2"/>
    <property type="match status" value="1"/>
</dbReference>
<dbReference type="Gene3D" id="2.40.160.50">
    <property type="entry name" value="membrane protein fhac: a member of the omp85/tpsb transporter family"/>
    <property type="match status" value="1"/>
</dbReference>
<protein>
    <submittedName>
        <fullName evidence="6">ShlB/FhaC/HecB family hemolysin secretion/activation protein</fullName>
    </submittedName>
</protein>
<evidence type="ECO:0000313" key="6">
    <source>
        <dbReference type="EMBL" id="MFC4295344.1"/>
    </source>
</evidence>
<dbReference type="Pfam" id="PF03865">
    <property type="entry name" value="ShlB"/>
    <property type="match status" value="1"/>
</dbReference>
<evidence type="ECO:0000256" key="1">
    <source>
        <dbReference type="ARBA" id="ARBA00022452"/>
    </source>
</evidence>
<comment type="caution">
    <text evidence="6">The sequence shown here is derived from an EMBL/GenBank/DDBJ whole genome shotgun (WGS) entry which is preliminary data.</text>
</comment>
<evidence type="ECO:0000259" key="5">
    <source>
        <dbReference type="Pfam" id="PF08479"/>
    </source>
</evidence>
<dbReference type="Proteomes" id="UP001595828">
    <property type="component" value="Unassembled WGS sequence"/>
</dbReference>
<dbReference type="InterPro" id="IPR005565">
    <property type="entry name" value="Hemolysn_activator_HlyB_C"/>
</dbReference>
<keyword evidence="2" id="KW-0812">Transmembrane</keyword>
<gene>
    <name evidence="6" type="ORF">ACFO0A_09795</name>
</gene>
<keyword evidence="1" id="KW-0472">Membrane</keyword>
<dbReference type="Gene3D" id="3.10.20.310">
    <property type="entry name" value="membrane protein fhac"/>
    <property type="match status" value="1"/>
</dbReference>
<organism evidence="6 7">
    <name type="scientific">Novosphingobium tardum</name>
    <dbReference type="NCBI Taxonomy" id="1538021"/>
    <lineage>
        <taxon>Bacteria</taxon>
        <taxon>Pseudomonadati</taxon>
        <taxon>Pseudomonadota</taxon>
        <taxon>Alphaproteobacteria</taxon>
        <taxon>Sphingomonadales</taxon>
        <taxon>Sphingomonadaceae</taxon>
        <taxon>Novosphingobium</taxon>
    </lineage>
</organism>